<dbReference type="Proteomes" id="UP000477070">
    <property type="component" value="Unassembled WGS sequence"/>
</dbReference>
<evidence type="ECO:0000256" key="8">
    <source>
        <dbReference type="SAM" id="MobiDB-lite"/>
    </source>
</evidence>
<protein>
    <submittedName>
        <fullName evidence="10">TonB-dependent receptor plug domain-containing protein</fullName>
    </submittedName>
</protein>
<sequence length="921" mass="100620">MKSFVLKGKVAFVLAGLLSTTGGGGYLLAKDFVESKDLITLASAKSSKEVALSDGKSLQDIKVDSIESKQVMLSDGKFSKDLRADSIESKYKNAEALLSHNKAEKNSLSVMDKVDSIESKNIHSLTTSAKKGEVITMASADSTNIDSITLASVDSIKNIESKRQTSANKLDSITLASSETNKILTLADNSDNDSDTETSTNADNADVKANTAVLNKVVTSATGFSLPLKDEPKNIILIDKQDIEDKGYTNLEQALEKQPSVTFVQGPQGTKEIDIRGQGLDATRAVKILVNRVPINLNDTGNGGHTASAVTPFNQISIDDIESIEIIPGGGAVVYGNGTRGGVVNIVTKKPSKDYANFNLRGNLYENFTPFSAGAGAGVSGGKKIGDKFFVGASANYTYQNGVRPKEYTHNVYTSLNTYYQINEDSKLEWNISYSLMNRYFAGYQTRLTGSTTAGFTFKSFETMKNERYTSPAASQNSTGAVQQDFIQTSLNYTNKILENLDFDSILFYQFSYFRFPSQTLGSNTRSFLSNHAVGLNLKTKWSAGSNTLITGLDNQFEASDTLSKSASTDLENKGTKYSLSFYGLDSYKFGESFSLSGGARGEISYFTLAGHTGMANIFGTGASYYDVNAKKWQFGYALELTPSYNYSDTGAVYVKQEIGFISPSIRQAVSTDPSWTPVIGQVGPKVASDIKPEQYFTSELGWRDEFEYSYLSATLFYTHTLNEIRYNLYGFATEYYNIGATQRLGFEFSTKQDFMIADTLPLNLQESISYIYSNVLKGRETGMTRPGPSTSGRPSSSGALEEGKPVPYVPLLKLALLMDAEVLSKGKHTLKVFWNNTYYGNQVDNNQFDMNPNGYVLSDLGLNYKMGDLHISAGIRNLFDSFYIAYQNTSVNATSGALSGAGTYLAGEGRNYFLEGRYSF</sequence>
<accession>A0A6L7DEK7</accession>
<feature type="compositionally biased region" description="Low complexity" evidence="8">
    <location>
        <begin position="785"/>
        <end position="799"/>
    </location>
</feature>
<dbReference type="GO" id="GO:0009279">
    <property type="term" value="C:cell outer membrane"/>
    <property type="evidence" value="ECO:0007669"/>
    <property type="project" value="UniProtKB-SubCell"/>
</dbReference>
<evidence type="ECO:0000256" key="5">
    <source>
        <dbReference type="ARBA" id="ARBA00023136"/>
    </source>
</evidence>
<evidence type="ECO:0000256" key="3">
    <source>
        <dbReference type="ARBA" id="ARBA00022452"/>
    </source>
</evidence>
<evidence type="ECO:0000256" key="1">
    <source>
        <dbReference type="ARBA" id="ARBA00004571"/>
    </source>
</evidence>
<dbReference type="GO" id="GO:0015344">
    <property type="term" value="F:siderophore uptake transmembrane transporter activity"/>
    <property type="evidence" value="ECO:0007669"/>
    <property type="project" value="TreeGrafter"/>
</dbReference>
<dbReference type="RefSeq" id="WP_118949382.1">
    <property type="nucleotide sequence ID" value="NZ_QBIU01000002.1"/>
</dbReference>
<dbReference type="GO" id="GO:0044718">
    <property type="term" value="P:siderophore transmembrane transport"/>
    <property type="evidence" value="ECO:0007669"/>
    <property type="project" value="TreeGrafter"/>
</dbReference>
<dbReference type="Gene3D" id="2.40.170.20">
    <property type="entry name" value="TonB-dependent receptor, beta-barrel domain"/>
    <property type="match status" value="1"/>
</dbReference>
<keyword evidence="10" id="KW-0675">Receptor</keyword>
<evidence type="ECO:0000256" key="6">
    <source>
        <dbReference type="ARBA" id="ARBA00023237"/>
    </source>
</evidence>
<evidence type="ECO:0000256" key="7">
    <source>
        <dbReference type="PROSITE-ProRule" id="PRU01360"/>
    </source>
</evidence>
<comment type="caution">
    <text evidence="10">The sequence shown here is derived from an EMBL/GenBank/DDBJ whole genome shotgun (WGS) entry which is preliminary data.</text>
</comment>
<evidence type="ECO:0000313" key="10">
    <source>
        <dbReference type="EMBL" id="MWV70353.1"/>
    </source>
</evidence>
<keyword evidence="5 7" id="KW-0472">Membrane</keyword>
<dbReference type="Gene3D" id="2.170.130.10">
    <property type="entry name" value="TonB-dependent receptor, plug domain"/>
    <property type="match status" value="1"/>
</dbReference>
<feature type="domain" description="TonB-dependent receptor plug" evidence="9">
    <location>
        <begin position="228"/>
        <end position="343"/>
    </location>
</feature>
<reference evidence="10 11" key="1">
    <citation type="submission" date="2019-12" db="EMBL/GenBank/DDBJ databases">
        <title>Multi-Generational Helicobacter saguini Isolates.</title>
        <authorList>
            <person name="Mannion A."/>
            <person name="Shen Z."/>
            <person name="Fox J.G."/>
        </authorList>
    </citation>
    <scope>NUCLEOTIDE SEQUENCE [LARGE SCALE GENOMIC DNA]</scope>
    <source>
        <strain evidence="11">16-048 (F4)</strain>
    </source>
</reference>
<comment type="similarity">
    <text evidence="7">Belongs to the TonB-dependent receptor family.</text>
</comment>
<dbReference type="InterPro" id="IPR012910">
    <property type="entry name" value="Plug_dom"/>
</dbReference>
<organism evidence="10 11">
    <name type="scientific">Helicobacter saguini</name>
    <dbReference type="NCBI Taxonomy" id="1548018"/>
    <lineage>
        <taxon>Bacteria</taxon>
        <taxon>Pseudomonadati</taxon>
        <taxon>Campylobacterota</taxon>
        <taxon>Epsilonproteobacteria</taxon>
        <taxon>Campylobacterales</taxon>
        <taxon>Helicobacteraceae</taxon>
        <taxon>Helicobacter</taxon>
    </lineage>
</organism>
<dbReference type="InterPro" id="IPR037066">
    <property type="entry name" value="Plug_dom_sf"/>
</dbReference>
<comment type="subcellular location">
    <subcellularLocation>
        <location evidence="1 7">Cell outer membrane</location>
        <topology evidence="1 7">Multi-pass membrane protein</topology>
    </subcellularLocation>
</comment>
<dbReference type="InterPro" id="IPR039426">
    <property type="entry name" value="TonB-dep_rcpt-like"/>
</dbReference>
<evidence type="ECO:0000259" key="9">
    <source>
        <dbReference type="Pfam" id="PF07715"/>
    </source>
</evidence>
<dbReference type="InterPro" id="IPR036942">
    <property type="entry name" value="Beta-barrel_TonB_sf"/>
</dbReference>
<evidence type="ECO:0000313" key="11">
    <source>
        <dbReference type="Proteomes" id="UP000477070"/>
    </source>
</evidence>
<proteinExistence type="inferred from homology"/>
<dbReference type="SUPFAM" id="SSF56935">
    <property type="entry name" value="Porins"/>
    <property type="match status" value="1"/>
</dbReference>
<feature type="region of interest" description="Disordered" evidence="8">
    <location>
        <begin position="783"/>
        <end position="803"/>
    </location>
</feature>
<evidence type="ECO:0000256" key="4">
    <source>
        <dbReference type="ARBA" id="ARBA00022692"/>
    </source>
</evidence>
<keyword evidence="3 7" id="KW-1134">Transmembrane beta strand</keyword>
<keyword evidence="4 7" id="KW-0812">Transmembrane</keyword>
<keyword evidence="6 7" id="KW-0998">Cell outer membrane</keyword>
<evidence type="ECO:0000256" key="2">
    <source>
        <dbReference type="ARBA" id="ARBA00022448"/>
    </source>
</evidence>
<dbReference type="PROSITE" id="PS52016">
    <property type="entry name" value="TONB_DEPENDENT_REC_3"/>
    <property type="match status" value="1"/>
</dbReference>
<dbReference type="PANTHER" id="PTHR30069:SF27">
    <property type="entry name" value="BLL4766 PROTEIN"/>
    <property type="match status" value="1"/>
</dbReference>
<name>A0A6L7DEK7_9HELI</name>
<dbReference type="EMBL" id="QBIU01000002">
    <property type="protein sequence ID" value="MWV70353.1"/>
    <property type="molecule type" value="Genomic_DNA"/>
</dbReference>
<keyword evidence="2 7" id="KW-0813">Transport</keyword>
<dbReference type="AlphaFoldDB" id="A0A6L7DEK7"/>
<dbReference type="PANTHER" id="PTHR30069">
    <property type="entry name" value="TONB-DEPENDENT OUTER MEMBRANE RECEPTOR"/>
    <property type="match status" value="1"/>
</dbReference>
<dbReference type="Pfam" id="PF07715">
    <property type="entry name" value="Plug"/>
    <property type="match status" value="1"/>
</dbReference>
<gene>
    <name evidence="10" type="ORF">DCO61_10175</name>
</gene>